<dbReference type="CDD" id="cd00821">
    <property type="entry name" value="PH"/>
    <property type="match status" value="1"/>
</dbReference>
<dbReference type="Pfam" id="PF00169">
    <property type="entry name" value="PH"/>
    <property type="match status" value="1"/>
</dbReference>
<dbReference type="InterPro" id="IPR011993">
    <property type="entry name" value="PH-like_dom_sf"/>
</dbReference>
<proteinExistence type="predicted"/>
<evidence type="ECO:0000259" key="5">
    <source>
        <dbReference type="PROSITE" id="PS50004"/>
    </source>
</evidence>
<accession>A0AAD5LMT4</accession>
<dbReference type="EMBL" id="JAKCXM010000073">
    <property type="protein sequence ID" value="KAJ0403868.1"/>
    <property type="molecule type" value="Genomic_DNA"/>
</dbReference>
<dbReference type="AlphaFoldDB" id="A0AAD5LMT4"/>
<dbReference type="PROSITE" id="PS50003">
    <property type="entry name" value="PH_DOMAIN"/>
    <property type="match status" value="1"/>
</dbReference>
<dbReference type="InterPro" id="IPR001849">
    <property type="entry name" value="PH_domain"/>
</dbReference>
<keyword evidence="7" id="KW-1185">Reference proteome</keyword>
<comment type="caution">
    <text evidence="6">The sequence shown here is derived from an EMBL/GenBank/DDBJ whole genome shotgun (WGS) entry which is preliminary data.</text>
</comment>
<sequence length="319" mass="35803">MAESVHAVLKEGFLKKRSRGNVVTAKWQRRYFRLYPGELVYFQTPTDPIARRRVELHLDTAVTKTNDQGYPHCFVIKSSSAMRDLYLQAENDAEKDEWATAVFDAARRTADVAAAPSPALTQETAAPVAPASPSRQPASPPPPSRVLLHMNVVEARQLIAVDINGKSDPYCVVTLIGKDGQSIETEAVRTPYITDSLDPVWNQHFTIGNAVDLRSVEAVHLDLRDHNNFMKNTSLGFVKFYGINGCIHHLNSQIPRAHREKLSSDEVFQARAGLEGQAQLEISVLGAAYWLFERVQMEVDSSRLEFKGTFRCPMMFTRF</sequence>
<protein>
    <recommendedName>
        <fullName evidence="8">PH domain-containing protein</fullName>
    </recommendedName>
</protein>
<dbReference type="Gene3D" id="2.60.40.150">
    <property type="entry name" value="C2 domain"/>
    <property type="match status" value="1"/>
</dbReference>
<keyword evidence="1" id="KW-0479">Metal-binding</keyword>
<feature type="domain" description="C2" evidence="5">
    <location>
        <begin position="129"/>
        <end position="261"/>
    </location>
</feature>
<dbReference type="InterPro" id="IPR000008">
    <property type="entry name" value="C2_dom"/>
</dbReference>
<dbReference type="SMART" id="SM00233">
    <property type="entry name" value="PH"/>
    <property type="match status" value="1"/>
</dbReference>
<evidence type="ECO:0000259" key="4">
    <source>
        <dbReference type="PROSITE" id="PS50003"/>
    </source>
</evidence>
<name>A0AAD5LMT4_PYTIN</name>
<dbReference type="CDD" id="cd00030">
    <property type="entry name" value="C2"/>
    <property type="match status" value="1"/>
</dbReference>
<keyword evidence="2" id="KW-0106">Calcium</keyword>
<evidence type="ECO:0000313" key="7">
    <source>
        <dbReference type="Proteomes" id="UP001209570"/>
    </source>
</evidence>
<dbReference type="Gene3D" id="2.30.29.30">
    <property type="entry name" value="Pleckstrin-homology domain (PH domain)/Phosphotyrosine-binding domain (PTB)"/>
    <property type="match status" value="1"/>
</dbReference>
<evidence type="ECO:0000256" key="2">
    <source>
        <dbReference type="ARBA" id="ARBA00022837"/>
    </source>
</evidence>
<evidence type="ECO:0000256" key="1">
    <source>
        <dbReference type="ARBA" id="ARBA00022723"/>
    </source>
</evidence>
<dbReference type="InterPro" id="IPR035892">
    <property type="entry name" value="C2_domain_sf"/>
</dbReference>
<reference evidence="6" key="1">
    <citation type="submission" date="2021-12" db="EMBL/GenBank/DDBJ databases">
        <title>Prjna785345.</title>
        <authorList>
            <person name="Rujirawat T."/>
            <person name="Krajaejun T."/>
        </authorList>
    </citation>
    <scope>NUCLEOTIDE SEQUENCE</scope>
    <source>
        <strain evidence="6">Pi057C3</strain>
    </source>
</reference>
<feature type="compositionally biased region" description="Low complexity" evidence="3">
    <location>
        <begin position="125"/>
        <end position="137"/>
    </location>
</feature>
<dbReference type="SMART" id="SM00239">
    <property type="entry name" value="C2"/>
    <property type="match status" value="1"/>
</dbReference>
<feature type="region of interest" description="Disordered" evidence="3">
    <location>
        <begin position="113"/>
        <end position="144"/>
    </location>
</feature>
<dbReference type="PANTHER" id="PTHR45911">
    <property type="entry name" value="C2 DOMAIN-CONTAINING PROTEIN"/>
    <property type="match status" value="1"/>
</dbReference>
<dbReference type="PROSITE" id="PS50004">
    <property type="entry name" value="C2"/>
    <property type="match status" value="1"/>
</dbReference>
<evidence type="ECO:0000256" key="3">
    <source>
        <dbReference type="SAM" id="MobiDB-lite"/>
    </source>
</evidence>
<dbReference type="GO" id="GO:0005509">
    <property type="term" value="F:calcium ion binding"/>
    <property type="evidence" value="ECO:0007669"/>
    <property type="project" value="TreeGrafter"/>
</dbReference>
<organism evidence="6 7">
    <name type="scientific">Pythium insidiosum</name>
    <name type="common">Pythiosis disease agent</name>
    <dbReference type="NCBI Taxonomy" id="114742"/>
    <lineage>
        <taxon>Eukaryota</taxon>
        <taxon>Sar</taxon>
        <taxon>Stramenopiles</taxon>
        <taxon>Oomycota</taxon>
        <taxon>Peronosporomycetes</taxon>
        <taxon>Pythiales</taxon>
        <taxon>Pythiaceae</taxon>
        <taxon>Pythium</taxon>
    </lineage>
</organism>
<evidence type="ECO:0008006" key="8">
    <source>
        <dbReference type="Google" id="ProtNLM"/>
    </source>
</evidence>
<dbReference type="SUPFAM" id="SSF49562">
    <property type="entry name" value="C2 domain (Calcium/lipid-binding domain, CaLB)"/>
    <property type="match status" value="1"/>
</dbReference>
<evidence type="ECO:0000313" key="6">
    <source>
        <dbReference type="EMBL" id="KAJ0403868.1"/>
    </source>
</evidence>
<gene>
    <name evidence="6" type="ORF">P43SY_004841</name>
</gene>
<dbReference type="SUPFAM" id="SSF50729">
    <property type="entry name" value="PH domain-like"/>
    <property type="match status" value="1"/>
</dbReference>
<dbReference type="Proteomes" id="UP001209570">
    <property type="component" value="Unassembled WGS sequence"/>
</dbReference>
<dbReference type="GO" id="GO:0016020">
    <property type="term" value="C:membrane"/>
    <property type="evidence" value="ECO:0007669"/>
    <property type="project" value="TreeGrafter"/>
</dbReference>
<feature type="domain" description="PH" evidence="4">
    <location>
        <begin position="7"/>
        <end position="107"/>
    </location>
</feature>
<dbReference type="PANTHER" id="PTHR45911:SF4">
    <property type="entry name" value="MULTIPLE C2 AND TRANSMEMBRANE DOMAIN-CONTAINING PROTEIN"/>
    <property type="match status" value="1"/>
</dbReference>
<dbReference type="Pfam" id="PF00168">
    <property type="entry name" value="C2"/>
    <property type="match status" value="1"/>
</dbReference>